<evidence type="ECO:0000256" key="7">
    <source>
        <dbReference type="PIRSR" id="PIRSR602081-2"/>
    </source>
</evidence>
<evidence type="ECO:0000256" key="6">
    <source>
        <dbReference type="PIRSR" id="PIRSR602081-1"/>
    </source>
</evidence>
<evidence type="ECO:0000256" key="5">
    <source>
        <dbReference type="ARBA" id="ARBA00022991"/>
    </source>
</evidence>
<dbReference type="GO" id="GO:0009416">
    <property type="term" value="P:response to light stimulus"/>
    <property type="evidence" value="ECO:0007669"/>
    <property type="project" value="TreeGrafter"/>
</dbReference>
<keyword evidence="5 8" id="KW-0157">Chromophore</keyword>
<gene>
    <name evidence="10" type="ORF">DVT68_16910</name>
</gene>
<dbReference type="InterPro" id="IPR036155">
    <property type="entry name" value="Crypto/Photolyase_N_sf"/>
</dbReference>
<comment type="cofactor">
    <cofactor evidence="6">
        <name>FAD</name>
        <dbReference type="ChEBI" id="CHEBI:57692"/>
    </cofactor>
    <text evidence="6">Binds 1 FAD per subunit.</text>
</comment>
<comment type="cofactor">
    <cofactor evidence="1">
        <name>(6R)-5,10-methylene-5,6,7,8-tetrahydrofolate</name>
        <dbReference type="ChEBI" id="CHEBI:15636"/>
    </cofactor>
</comment>
<dbReference type="GO" id="GO:0006950">
    <property type="term" value="P:response to stress"/>
    <property type="evidence" value="ECO:0007669"/>
    <property type="project" value="UniProtKB-ARBA"/>
</dbReference>
<dbReference type="InterPro" id="IPR018394">
    <property type="entry name" value="DNA_photolyase_1_CS_C"/>
</dbReference>
<dbReference type="Gene3D" id="1.25.40.80">
    <property type="match status" value="1"/>
</dbReference>
<dbReference type="InterPro" id="IPR002081">
    <property type="entry name" value="Cryptochrome/DNA_photolyase_1"/>
</dbReference>
<organism evidence="10 11">
    <name type="scientific">Dyella solisilvae</name>
    <dbReference type="NCBI Taxonomy" id="1920168"/>
    <lineage>
        <taxon>Bacteria</taxon>
        <taxon>Pseudomonadati</taxon>
        <taxon>Pseudomonadota</taxon>
        <taxon>Gammaproteobacteria</taxon>
        <taxon>Lysobacterales</taxon>
        <taxon>Rhodanobacteraceae</taxon>
        <taxon>Dyella</taxon>
    </lineage>
</organism>
<comment type="similarity">
    <text evidence="8">Belongs to the DNA photolyase family.</text>
</comment>
<dbReference type="GO" id="GO:0006139">
    <property type="term" value="P:nucleobase-containing compound metabolic process"/>
    <property type="evidence" value="ECO:0007669"/>
    <property type="project" value="UniProtKB-ARBA"/>
</dbReference>
<comment type="similarity">
    <text evidence="2">Belongs to the DNA photolyase class-1 family.</text>
</comment>
<evidence type="ECO:0000256" key="3">
    <source>
        <dbReference type="ARBA" id="ARBA00022630"/>
    </source>
</evidence>
<dbReference type="Gene3D" id="3.40.50.620">
    <property type="entry name" value="HUPs"/>
    <property type="match status" value="1"/>
</dbReference>
<feature type="site" description="Electron transfer via tryptophanyl radical" evidence="7">
    <location>
        <position position="308"/>
    </location>
</feature>
<comment type="caution">
    <text evidence="10">The sequence shown here is derived from an EMBL/GenBank/DDBJ whole genome shotgun (WGS) entry which is preliminary data.</text>
</comment>
<dbReference type="SUPFAM" id="SSF52425">
    <property type="entry name" value="Cryptochrome/photolyase, N-terminal domain"/>
    <property type="match status" value="1"/>
</dbReference>
<dbReference type="PROSITE" id="PS51645">
    <property type="entry name" value="PHR_CRY_ALPHA_BETA"/>
    <property type="match status" value="1"/>
</dbReference>
<dbReference type="InterPro" id="IPR036134">
    <property type="entry name" value="Crypto/Photolyase_FAD-like_sf"/>
</dbReference>
<dbReference type="InterPro" id="IPR014729">
    <property type="entry name" value="Rossmann-like_a/b/a_fold"/>
</dbReference>
<reference evidence="10 11" key="1">
    <citation type="submission" date="2018-07" db="EMBL/GenBank/DDBJ databases">
        <title>Dyella solisilvae sp. nov., isolated from the pine and broad-leaved mixed forest soil.</title>
        <authorList>
            <person name="Gao Z."/>
            <person name="Qiu L."/>
        </authorList>
    </citation>
    <scope>NUCLEOTIDE SEQUENCE [LARGE SCALE GENOMIC DNA]</scope>
    <source>
        <strain evidence="10 11">DHG54</strain>
    </source>
</reference>
<dbReference type="EMBL" id="QQSY01000005">
    <property type="protein sequence ID" value="RDI97427.1"/>
    <property type="molecule type" value="Genomic_DNA"/>
</dbReference>
<dbReference type="GO" id="GO:0003904">
    <property type="term" value="F:deoxyribodipyrimidine photo-lyase activity"/>
    <property type="evidence" value="ECO:0007669"/>
    <property type="project" value="TreeGrafter"/>
</dbReference>
<feature type="domain" description="Photolyase/cryptochrome alpha/beta" evidence="9">
    <location>
        <begin position="2"/>
        <end position="131"/>
    </location>
</feature>
<dbReference type="RefSeq" id="WP_114826272.1">
    <property type="nucleotide sequence ID" value="NZ_QQSY01000005.1"/>
</dbReference>
<dbReference type="PANTHER" id="PTHR11455">
    <property type="entry name" value="CRYPTOCHROME"/>
    <property type="match status" value="1"/>
</dbReference>
<evidence type="ECO:0000313" key="10">
    <source>
        <dbReference type="EMBL" id="RDI97427.1"/>
    </source>
</evidence>
<evidence type="ECO:0000313" key="11">
    <source>
        <dbReference type="Proteomes" id="UP000254711"/>
    </source>
</evidence>
<sequence length="478" mass="54387">MRTAIVWFRRDLRLADNPALAAACATHDRILALYIHAPHEEGGWAPGAASRWWLHHSLASLQAELQRMGVALHLRLGDSLAVLQELIRECGATSAYWNRLYEPAAIARDAGVKSALRNEGVEVHSFNAALWREPWQIETRECGPYRVFTPYWRALREQLGKPKFLPAPTVMRGVPVAGGLPLEALGLLPDLRWDAGLASSWKPGEQGAGEWLDIFADDAVGDYANARDLPARHGTSRLSPHLHFGEISPRQIHRRLADRAAATDARRRPDLEPFLRELGWREFAHHLLYHFPQTPTVNYNSRFDGFAWSADSEALQERWQRGRTGVPLVDAGMRELWHTGWMHNRVRMIVASFLCKNLRQHWLHGARWFWDTLVDADLANNSLGWQWVAGCGADAAPYFRVFNPVTQARKFDPEGHYLRRWLPELAQAPLPLLHEPWNDPALLRSSGYPAPMVDLAGSRDAALVAFREMRRDERRDED</sequence>
<dbReference type="PRINTS" id="PR00147">
    <property type="entry name" value="DNAPHOTLYASE"/>
</dbReference>
<keyword evidence="4 6" id="KW-0274">FAD</keyword>
<dbReference type="SUPFAM" id="SSF48173">
    <property type="entry name" value="Cryptochrome/photolyase FAD-binding domain"/>
    <property type="match status" value="1"/>
</dbReference>
<dbReference type="Gene3D" id="1.10.579.10">
    <property type="entry name" value="DNA Cyclobutane Dipyrimidine Photolyase, subunit A, domain 3"/>
    <property type="match status" value="1"/>
</dbReference>
<dbReference type="Pfam" id="PF00875">
    <property type="entry name" value="DNA_photolyase"/>
    <property type="match status" value="1"/>
</dbReference>
<dbReference type="PROSITE" id="PS00394">
    <property type="entry name" value="DNA_PHOTOLYASES_1_1"/>
    <property type="match status" value="1"/>
</dbReference>
<dbReference type="GO" id="GO:0003677">
    <property type="term" value="F:DNA binding"/>
    <property type="evidence" value="ECO:0007669"/>
    <property type="project" value="TreeGrafter"/>
</dbReference>
<feature type="binding site" evidence="6">
    <location>
        <begin position="235"/>
        <end position="239"/>
    </location>
    <ligand>
        <name>FAD</name>
        <dbReference type="ChEBI" id="CHEBI:57692"/>
    </ligand>
</feature>
<dbReference type="Proteomes" id="UP000254711">
    <property type="component" value="Unassembled WGS sequence"/>
</dbReference>
<accession>A0A370K4S2</accession>
<dbReference type="OrthoDB" id="9772484at2"/>
<dbReference type="AlphaFoldDB" id="A0A370K4S2"/>
<evidence type="ECO:0000256" key="4">
    <source>
        <dbReference type="ARBA" id="ARBA00022827"/>
    </source>
</evidence>
<dbReference type="InterPro" id="IPR005101">
    <property type="entry name" value="Cryptochr/Photolyase_FAD-bd"/>
</dbReference>
<feature type="binding site" evidence="6">
    <location>
        <begin position="375"/>
        <end position="377"/>
    </location>
    <ligand>
        <name>FAD</name>
        <dbReference type="ChEBI" id="CHEBI:57692"/>
    </ligand>
</feature>
<dbReference type="PANTHER" id="PTHR11455:SF9">
    <property type="entry name" value="CRYPTOCHROME CIRCADIAN CLOCK 5 ISOFORM X1"/>
    <property type="match status" value="1"/>
</dbReference>
<dbReference type="Pfam" id="PF03441">
    <property type="entry name" value="FAD_binding_7"/>
    <property type="match status" value="1"/>
</dbReference>
<dbReference type="GO" id="GO:0071949">
    <property type="term" value="F:FAD binding"/>
    <property type="evidence" value="ECO:0007669"/>
    <property type="project" value="TreeGrafter"/>
</dbReference>
<name>A0A370K4S2_9GAMM</name>
<feature type="binding site" evidence="6">
    <location>
        <position position="274"/>
    </location>
    <ligand>
        <name>FAD</name>
        <dbReference type="ChEBI" id="CHEBI:57692"/>
    </ligand>
</feature>
<dbReference type="InterPro" id="IPR006050">
    <property type="entry name" value="DNA_photolyase_N"/>
</dbReference>
<protein>
    <submittedName>
        <fullName evidence="10">Deoxyribodipyrimidine photo-lyase</fullName>
    </submittedName>
</protein>
<evidence type="ECO:0000256" key="8">
    <source>
        <dbReference type="RuleBase" id="RU004182"/>
    </source>
</evidence>
<evidence type="ECO:0000259" key="9">
    <source>
        <dbReference type="PROSITE" id="PS51645"/>
    </source>
</evidence>
<feature type="site" description="Electron transfer via tryptophanyl radical" evidence="7">
    <location>
        <position position="385"/>
    </location>
</feature>
<evidence type="ECO:0000256" key="2">
    <source>
        <dbReference type="ARBA" id="ARBA00005862"/>
    </source>
</evidence>
<feature type="site" description="Electron transfer via tryptophanyl radical" evidence="7">
    <location>
        <position position="362"/>
    </location>
</feature>
<keyword evidence="11" id="KW-1185">Reference proteome</keyword>
<feature type="binding site" evidence="6">
    <location>
        <position position="223"/>
    </location>
    <ligand>
        <name>FAD</name>
        <dbReference type="ChEBI" id="CHEBI:57692"/>
    </ligand>
</feature>
<keyword evidence="10" id="KW-0456">Lyase</keyword>
<proteinExistence type="inferred from homology"/>
<evidence type="ECO:0000256" key="1">
    <source>
        <dbReference type="ARBA" id="ARBA00001932"/>
    </source>
</evidence>
<keyword evidence="3 6" id="KW-0285">Flavoprotein</keyword>